<reference evidence="2" key="1">
    <citation type="submission" date="2020-05" db="EMBL/GenBank/DDBJ databases">
        <title>Mycena genomes resolve the evolution of fungal bioluminescence.</title>
        <authorList>
            <person name="Tsai I.J."/>
        </authorList>
    </citation>
    <scope>NUCLEOTIDE SEQUENCE</scope>
    <source>
        <strain evidence="2">160909Yilan</strain>
    </source>
</reference>
<accession>A0A8H6XNT3</accession>
<feature type="compositionally biased region" description="Low complexity" evidence="1">
    <location>
        <begin position="352"/>
        <end position="369"/>
    </location>
</feature>
<dbReference type="OrthoDB" id="5345779at2759"/>
<organism evidence="2 3">
    <name type="scientific">Mycena sanguinolenta</name>
    <dbReference type="NCBI Taxonomy" id="230812"/>
    <lineage>
        <taxon>Eukaryota</taxon>
        <taxon>Fungi</taxon>
        <taxon>Dikarya</taxon>
        <taxon>Basidiomycota</taxon>
        <taxon>Agaricomycotina</taxon>
        <taxon>Agaricomycetes</taxon>
        <taxon>Agaricomycetidae</taxon>
        <taxon>Agaricales</taxon>
        <taxon>Marasmiineae</taxon>
        <taxon>Mycenaceae</taxon>
        <taxon>Mycena</taxon>
    </lineage>
</organism>
<name>A0A8H6XNT3_9AGAR</name>
<evidence type="ECO:0000313" key="2">
    <source>
        <dbReference type="EMBL" id="KAF7343761.1"/>
    </source>
</evidence>
<gene>
    <name evidence="2" type="ORF">MSAN_01956800</name>
</gene>
<feature type="region of interest" description="Disordered" evidence="1">
    <location>
        <begin position="288"/>
        <end position="379"/>
    </location>
</feature>
<dbReference type="AlphaFoldDB" id="A0A8H6XNT3"/>
<protein>
    <submittedName>
        <fullName evidence="2">Uncharacterized protein</fullName>
    </submittedName>
</protein>
<evidence type="ECO:0000256" key="1">
    <source>
        <dbReference type="SAM" id="MobiDB-lite"/>
    </source>
</evidence>
<proteinExistence type="predicted"/>
<sequence>MRASIFGPVADTLGTFAAKSLRTLHIVVPSSAFSKVIWALDSLRHMSAPYIKLEAAKDEELHFGAASSIHPRLPALQHLALKSHIQDFVEQAAGWSLPALRHVSINCGTGRSDLPDTLAFLSVHGADLTSLDLYAIPAMPLARILALCPVLTTLAFNGDWRVLPAPSSGDDADEGDAPPLAHDRITSVGLHGLAYAFGVGFGAAYAQGDRLPALVVAATNDRTLDLLTARAAFPALRTVRVLSPDLLEALDRADGPAPGEGMKRWERWWQACTHVGVRLEDCTGALLGELPMDPVESDSDSGESDGEEEESEVELVDEEESNEDEYDASPTPSHRPHPSRSRREDREWRTSIPAQGRPAARRAPPAIGRVPRDGREAGR</sequence>
<comment type="caution">
    <text evidence="2">The sequence shown here is derived from an EMBL/GenBank/DDBJ whole genome shotgun (WGS) entry which is preliminary data.</text>
</comment>
<evidence type="ECO:0000313" key="3">
    <source>
        <dbReference type="Proteomes" id="UP000623467"/>
    </source>
</evidence>
<dbReference type="Proteomes" id="UP000623467">
    <property type="component" value="Unassembled WGS sequence"/>
</dbReference>
<keyword evidence="3" id="KW-1185">Reference proteome</keyword>
<feature type="compositionally biased region" description="Acidic residues" evidence="1">
    <location>
        <begin position="295"/>
        <end position="327"/>
    </location>
</feature>
<feature type="compositionally biased region" description="Basic and acidic residues" evidence="1">
    <location>
        <begin position="370"/>
        <end position="379"/>
    </location>
</feature>
<dbReference type="EMBL" id="JACAZH010000022">
    <property type="protein sequence ID" value="KAF7343761.1"/>
    <property type="molecule type" value="Genomic_DNA"/>
</dbReference>